<feature type="compositionally biased region" description="Polar residues" evidence="1">
    <location>
        <begin position="162"/>
        <end position="172"/>
    </location>
</feature>
<organism evidence="2 3">
    <name type="scientific">Tanacetum coccineum</name>
    <dbReference type="NCBI Taxonomy" id="301880"/>
    <lineage>
        <taxon>Eukaryota</taxon>
        <taxon>Viridiplantae</taxon>
        <taxon>Streptophyta</taxon>
        <taxon>Embryophyta</taxon>
        <taxon>Tracheophyta</taxon>
        <taxon>Spermatophyta</taxon>
        <taxon>Magnoliopsida</taxon>
        <taxon>eudicotyledons</taxon>
        <taxon>Gunneridae</taxon>
        <taxon>Pentapetalae</taxon>
        <taxon>asterids</taxon>
        <taxon>campanulids</taxon>
        <taxon>Asterales</taxon>
        <taxon>Asteraceae</taxon>
        <taxon>Asteroideae</taxon>
        <taxon>Anthemideae</taxon>
        <taxon>Anthemidinae</taxon>
        <taxon>Tanacetum</taxon>
    </lineage>
</organism>
<comment type="caution">
    <text evidence="2">The sequence shown here is derived from an EMBL/GenBank/DDBJ whole genome shotgun (WGS) entry which is preliminary data.</text>
</comment>
<keyword evidence="3" id="KW-1185">Reference proteome</keyword>
<feature type="region of interest" description="Disordered" evidence="1">
    <location>
        <begin position="225"/>
        <end position="247"/>
    </location>
</feature>
<feature type="region of interest" description="Disordered" evidence="1">
    <location>
        <begin position="153"/>
        <end position="172"/>
    </location>
</feature>
<sequence length="548" mass="60724">MDSLQLIDLSKEDDCLLPLSLRDVCEMDSLQLIDLSKEDDCLLPLSFRDVCLSILLVGFDNASMIKRGKMRPVEERSLSELRKSFDWNSAFFTSQGLLNPEELSMINKAFQKTSCSCQPSFSSRKDLKPDIHKRSTVPINRHGLAPNQVVMEHRTRKAGAGSTLSSRSQGDFSSRLTSFTTLKTKMSKVHRSNESPSGASSKCISRNIKSRNIKPTIVDRSSVLSPLSSTCSSSTSPSRSFHNATSPSDFHNATSKVHCSNESHSGASSKCISRNIKSRNIKPTIVDRSSSVLSPLSSTCSSSTSPSRSFHNATSPSDFQTPRCDAARPPIRKIKCLGLRMPYPNTGPFDEAQAVSKGSMHKLNQIEASTLCISAENCLKVKKLLSREHDGRKVGARCSKPKSNGQIHNEMLKDRMNHERKSLKNDSSSFKGKVVINIEKTQEDSDQCSLQESQKEDMCSYEDKVNGLSSHLESIGLDRYAEVKSQGSCAKRGQPFLETSRPSFLRRSLDWDSAFITGAGRESLQSLRVCLDFCVSVFLKNHRSQKQS</sequence>
<reference evidence="2" key="1">
    <citation type="journal article" date="2022" name="Int. J. Mol. Sci.">
        <title>Draft Genome of Tanacetum Coccineum: Genomic Comparison of Closely Related Tanacetum-Family Plants.</title>
        <authorList>
            <person name="Yamashiro T."/>
            <person name="Shiraishi A."/>
            <person name="Nakayama K."/>
            <person name="Satake H."/>
        </authorList>
    </citation>
    <scope>NUCLEOTIDE SEQUENCE</scope>
</reference>
<feature type="compositionally biased region" description="Polar residues" evidence="1">
    <location>
        <begin position="194"/>
        <end position="204"/>
    </location>
</feature>
<reference evidence="2" key="2">
    <citation type="submission" date="2022-01" db="EMBL/GenBank/DDBJ databases">
        <authorList>
            <person name="Yamashiro T."/>
            <person name="Shiraishi A."/>
            <person name="Satake H."/>
            <person name="Nakayama K."/>
        </authorList>
    </citation>
    <scope>NUCLEOTIDE SEQUENCE</scope>
</reference>
<feature type="region of interest" description="Disordered" evidence="1">
    <location>
        <begin position="185"/>
        <end position="206"/>
    </location>
</feature>
<evidence type="ECO:0000256" key="1">
    <source>
        <dbReference type="SAM" id="MobiDB-lite"/>
    </source>
</evidence>
<dbReference type="PANTHER" id="PTHR33737:SF2">
    <property type="entry name" value="OS12G0102700 PROTEIN"/>
    <property type="match status" value="1"/>
</dbReference>
<feature type="compositionally biased region" description="Polar residues" evidence="1">
    <location>
        <begin position="310"/>
        <end position="320"/>
    </location>
</feature>
<feature type="compositionally biased region" description="Low complexity" evidence="1">
    <location>
        <begin position="225"/>
        <end position="240"/>
    </location>
</feature>
<evidence type="ECO:0000313" key="3">
    <source>
        <dbReference type="Proteomes" id="UP001151760"/>
    </source>
</evidence>
<dbReference type="EMBL" id="BQNB010019721">
    <property type="protein sequence ID" value="GJT88336.1"/>
    <property type="molecule type" value="Genomic_DNA"/>
</dbReference>
<dbReference type="InterPro" id="IPR045882">
    <property type="entry name" value="GPT1/2"/>
</dbReference>
<name>A0ABQ5HKE1_9ASTR</name>
<dbReference type="PANTHER" id="PTHR33737">
    <property type="entry name" value="OS05G0121800 PROTEIN"/>
    <property type="match status" value="1"/>
</dbReference>
<feature type="region of interest" description="Disordered" evidence="1">
    <location>
        <begin position="292"/>
        <end position="325"/>
    </location>
</feature>
<evidence type="ECO:0000313" key="2">
    <source>
        <dbReference type="EMBL" id="GJT88336.1"/>
    </source>
</evidence>
<feature type="compositionally biased region" description="Low complexity" evidence="1">
    <location>
        <begin position="292"/>
        <end position="309"/>
    </location>
</feature>
<proteinExistence type="predicted"/>
<dbReference type="Proteomes" id="UP001151760">
    <property type="component" value="Unassembled WGS sequence"/>
</dbReference>
<accession>A0ABQ5HKE1</accession>
<protein>
    <submittedName>
        <fullName evidence="2">Uncharacterized protein</fullName>
    </submittedName>
</protein>
<gene>
    <name evidence="2" type="ORF">Tco_1070053</name>
</gene>